<dbReference type="AlphaFoldDB" id="A0A8H7PM71"/>
<feature type="transmembrane region" description="Helical" evidence="6">
    <location>
        <begin position="148"/>
        <end position="166"/>
    </location>
</feature>
<keyword evidence="4 6" id="KW-1133">Transmembrane helix</keyword>
<feature type="transmembrane region" description="Helical" evidence="6">
    <location>
        <begin position="21"/>
        <end position="44"/>
    </location>
</feature>
<dbReference type="InterPro" id="IPR002528">
    <property type="entry name" value="MATE_fam"/>
</dbReference>
<reference evidence="7" key="1">
    <citation type="submission" date="2020-12" db="EMBL/GenBank/DDBJ databases">
        <title>Metabolic potential, ecology and presence of endohyphal bacteria is reflected in genomic diversity of Mucoromycotina.</title>
        <authorList>
            <person name="Muszewska A."/>
            <person name="Okrasinska A."/>
            <person name="Steczkiewicz K."/>
            <person name="Drgas O."/>
            <person name="Orlowska M."/>
            <person name="Perlinska-Lenart U."/>
            <person name="Aleksandrzak-Piekarczyk T."/>
            <person name="Szatraj K."/>
            <person name="Zielenkiewicz U."/>
            <person name="Pilsyk S."/>
            <person name="Malc E."/>
            <person name="Mieczkowski P."/>
            <person name="Kruszewska J.S."/>
            <person name="Biernat P."/>
            <person name="Pawlowska J."/>
        </authorList>
    </citation>
    <scope>NUCLEOTIDE SEQUENCE</scope>
    <source>
        <strain evidence="7">WA0000051536</strain>
    </source>
</reference>
<feature type="transmembrane region" description="Helical" evidence="6">
    <location>
        <begin position="205"/>
        <end position="230"/>
    </location>
</feature>
<evidence type="ECO:0000313" key="8">
    <source>
        <dbReference type="Proteomes" id="UP000612746"/>
    </source>
</evidence>
<accession>A0A8H7PM71</accession>
<proteinExistence type="inferred from homology"/>
<feature type="transmembrane region" description="Helical" evidence="6">
    <location>
        <begin position="288"/>
        <end position="305"/>
    </location>
</feature>
<dbReference type="OrthoDB" id="2126698at2759"/>
<evidence type="ECO:0000313" key="7">
    <source>
        <dbReference type="EMBL" id="KAG2176538.1"/>
    </source>
</evidence>
<evidence type="ECO:0000256" key="2">
    <source>
        <dbReference type="ARBA" id="ARBA00010199"/>
    </source>
</evidence>
<feature type="transmembrane region" description="Helical" evidence="6">
    <location>
        <begin position="428"/>
        <end position="450"/>
    </location>
</feature>
<dbReference type="GO" id="GO:0042910">
    <property type="term" value="F:xenobiotic transmembrane transporter activity"/>
    <property type="evidence" value="ECO:0007669"/>
    <property type="project" value="InterPro"/>
</dbReference>
<feature type="transmembrane region" description="Helical" evidence="6">
    <location>
        <begin position="178"/>
        <end position="199"/>
    </location>
</feature>
<evidence type="ECO:0000256" key="6">
    <source>
        <dbReference type="SAM" id="Phobius"/>
    </source>
</evidence>
<evidence type="ECO:0000256" key="3">
    <source>
        <dbReference type="ARBA" id="ARBA00022692"/>
    </source>
</evidence>
<name>A0A8H7PM71_9FUNG</name>
<sequence length="481" mass="52725">MEQTPLLAGQYASTLDKRHPIWIVLRELFWLIGSSGPTVVAYFLQVSLQIAPIVCLGHLGTTELAAYALGSMFAGVTGWSLAVGIVTAMDVNKEEFEDEDLTYLGVQLQKTLMSLAALFVPISFVWWHAASLLTFLGQKEEITHLAGIYIRYLLIGAPAYFCFEALKKFCQTQGIVSVPTKVLMVVSPINAILNYVLIFQRGLGLVGASVAISITYWLLFISMVLFIVLVQGKEAWGGWSRQAFSDYSTFSIHAFVGIFMVCSEWWAFEILTLAASYIGVVDLASQSIMMTIASTTFILPFGISVSGANRIDHWLECADTRYAKYAANSAVLLSTFFGAGMSVFYKLAAPRLAALFTSQSDLAEVLVAVLPLVGLCQMFESISTVASGILRGMNRPQISTYLTLSTYYCLIFPLSFILAFGFDFGIQGLWMGMIIGFAINASVLLLYLCTTVDWQHEVDMANGVGDIEAEEDPLTGKVSED</sequence>
<evidence type="ECO:0008006" key="9">
    <source>
        <dbReference type="Google" id="ProtNLM"/>
    </source>
</evidence>
<evidence type="ECO:0000256" key="5">
    <source>
        <dbReference type="ARBA" id="ARBA00023136"/>
    </source>
</evidence>
<dbReference type="GO" id="GO:0015297">
    <property type="term" value="F:antiporter activity"/>
    <property type="evidence" value="ECO:0007669"/>
    <property type="project" value="InterPro"/>
</dbReference>
<protein>
    <recommendedName>
        <fullName evidence="9">MATE efflux family protein</fullName>
    </recommendedName>
</protein>
<comment type="subcellular location">
    <subcellularLocation>
        <location evidence="1">Membrane</location>
        <topology evidence="1">Multi-pass membrane protein</topology>
    </subcellularLocation>
</comment>
<dbReference type="Proteomes" id="UP000612746">
    <property type="component" value="Unassembled WGS sequence"/>
</dbReference>
<keyword evidence="8" id="KW-1185">Reference proteome</keyword>
<feature type="transmembrane region" description="Helical" evidence="6">
    <location>
        <begin position="64"/>
        <end position="91"/>
    </location>
</feature>
<gene>
    <name evidence="7" type="ORF">INT44_007201</name>
</gene>
<comment type="similarity">
    <text evidence="2">Belongs to the multi antimicrobial extrusion (MATE) (TC 2.A.66.1) family.</text>
</comment>
<dbReference type="GO" id="GO:1990961">
    <property type="term" value="P:xenobiotic detoxification by transmembrane export across the plasma membrane"/>
    <property type="evidence" value="ECO:0007669"/>
    <property type="project" value="InterPro"/>
</dbReference>
<dbReference type="InterPro" id="IPR045069">
    <property type="entry name" value="MATE_euk"/>
</dbReference>
<dbReference type="GO" id="GO:0016020">
    <property type="term" value="C:membrane"/>
    <property type="evidence" value="ECO:0007669"/>
    <property type="project" value="UniProtKB-SubCell"/>
</dbReference>
<organism evidence="7 8">
    <name type="scientific">Umbelopsis vinacea</name>
    <dbReference type="NCBI Taxonomy" id="44442"/>
    <lineage>
        <taxon>Eukaryota</taxon>
        <taxon>Fungi</taxon>
        <taxon>Fungi incertae sedis</taxon>
        <taxon>Mucoromycota</taxon>
        <taxon>Mucoromycotina</taxon>
        <taxon>Umbelopsidomycetes</taxon>
        <taxon>Umbelopsidales</taxon>
        <taxon>Umbelopsidaceae</taxon>
        <taxon>Umbelopsis</taxon>
    </lineage>
</organism>
<evidence type="ECO:0000256" key="4">
    <source>
        <dbReference type="ARBA" id="ARBA00022989"/>
    </source>
</evidence>
<evidence type="ECO:0000256" key="1">
    <source>
        <dbReference type="ARBA" id="ARBA00004141"/>
    </source>
</evidence>
<dbReference type="CDD" id="cd13132">
    <property type="entry name" value="MATE_eukaryotic"/>
    <property type="match status" value="1"/>
</dbReference>
<comment type="caution">
    <text evidence="7">The sequence shown here is derived from an EMBL/GenBank/DDBJ whole genome shotgun (WGS) entry which is preliminary data.</text>
</comment>
<keyword evidence="3 6" id="KW-0812">Transmembrane</keyword>
<feature type="transmembrane region" description="Helical" evidence="6">
    <location>
        <begin position="250"/>
        <end position="268"/>
    </location>
</feature>
<dbReference type="Pfam" id="PF01554">
    <property type="entry name" value="MatE"/>
    <property type="match status" value="2"/>
</dbReference>
<dbReference type="PANTHER" id="PTHR11206">
    <property type="entry name" value="MULTIDRUG RESISTANCE PROTEIN"/>
    <property type="match status" value="1"/>
</dbReference>
<feature type="transmembrane region" description="Helical" evidence="6">
    <location>
        <begin position="365"/>
        <end position="389"/>
    </location>
</feature>
<feature type="transmembrane region" description="Helical" evidence="6">
    <location>
        <begin position="112"/>
        <end position="136"/>
    </location>
</feature>
<feature type="transmembrane region" description="Helical" evidence="6">
    <location>
        <begin position="401"/>
        <end position="422"/>
    </location>
</feature>
<keyword evidence="5 6" id="KW-0472">Membrane</keyword>
<dbReference type="NCBIfam" id="TIGR00797">
    <property type="entry name" value="matE"/>
    <property type="match status" value="1"/>
</dbReference>
<dbReference type="EMBL" id="JAEPRA010000013">
    <property type="protein sequence ID" value="KAG2176538.1"/>
    <property type="molecule type" value="Genomic_DNA"/>
</dbReference>
<feature type="transmembrane region" description="Helical" evidence="6">
    <location>
        <begin position="325"/>
        <end position="345"/>
    </location>
</feature>